<name>A0A8D4UV79_9FIRM</name>
<feature type="transmembrane region" description="Helical" evidence="1">
    <location>
        <begin position="228"/>
        <end position="248"/>
    </location>
</feature>
<dbReference type="OrthoDB" id="1634590at2"/>
<gene>
    <name evidence="2" type="ORF">Dia5BBH33_15400</name>
</gene>
<evidence type="ECO:0000313" key="3">
    <source>
        <dbReference type="Proteomes" id="UP000320585"/>
    </source>
</evidence>
<dbReference type="GeneID" id="92716762"/>
<evidence type="ECO:0000313" key="2">
    <source>
        <dbReference type="EMBL" id="BBK25605.1"/>
    </source>
</evidence>
<keyword evidence="1" id="KW-1133">Transmembrane helix</keyword>
<sequence length="253" mass="29176">MDRRMYYRSAGLSAARRAFYSYTAQPRGSYGLPLIFLKMLKAQKVITFEEDKERWRSFLCDYIVFRLYIAKYVLKSYARDYSPLTELYAGFKNAEKDWPGFIRSSSDPGWEAAGISFLPKDLSSYTEKEMDNHHEFFDRIAKEAEAKTQDGGHALKGLVSESLTAISKKNHLPLLTPVFWFFEKETAAYAQYLSSYYRGLIPDSYYETVKAHPYRLPKKESDPYTQGFRLAGFILLFIAVITAFLLAAPGMHT</sequence>
<dbReference type="AlphaFoldDB" id="A0A8D4UV79"/>
<keyword evidence="3" id="KW-1185">Reference proteome</keyword>
<dbReference type="RefSeq" id="WP_143332685.1">
    <property type="nucleotide sequence ID" value="NZ_AP019697.1"/>
</dbReference>
<keyword evidence="1" id="KW-0472">Membrane</keyword>
<dbReference type="Proteomes" id="UP000320585">
    <property type="component" value="Chromosome"/>
</dbReference>
<protein>
    <submittedName>
        <fullName evidence="2">Uncharacterized protein</fullName>
    </submittedName>
</protein>
<reference evidence="3" key="1">
    <citation type="submission" date="2019-05" db="EMBL/GenBank/DDBJ databases">
        <title>Complete genome sequencing of Dialister sp. strain 5BBH33.</title>
        <authorList>
            <person name="Sakamoto M."/>
            <person name="Murakami T."/>
            <person name="Mori H."/>
        </authorList>
    </citation>
    <scope>NUCLEOTIDE SEQUENCE [LARGE SCALE GENOMIC DNA]</scope>
    <source>
        <strain evidence="3">5BBH33</strain>
    </source>
</reference>
<dbReference type="KEGG" id="dho:Dia5BBH33_15400"/>
<organism evidence="2 3">
    <name type="scientific">Dialister hominis</name>
    <dbReference type="NCBI Taxonomy" id="2582419"/>
    <lineage>
        <taxon>Bacteria</taxon>
        <taxon>Bacillati</taxon>
        <taxon>Bacillota</taxon>
        <taxon>Negativicutes</taxon>
        <taxon>Veillonellales</taxon>
        <taxon>Veillonellaceae</taxon>
        <taxon>Dialister</taxon>
    </lineage>
</organism>
<proteinExistence type="predicted"/>
<dbReference type="EMBL" id="AP019697">
    <property type="protein sequence ID" value="BBK25605.1"/>
    <property type="molecule type" value="Genomic_DNA"/>
</dbReference>
<evidence type="ECO:0000256" key="1">
    <source>
        <dbReference type="SAM" id="Phobius"/>
    </source>
</evidence>
<keyword evidence="1" id="KW-0812">Transmembrane</keyword>
<accession>A0A8D4UV79</accession>